<keyword evidence="11" id="KW-0539">Nucleus</keyword>
<dbReference type="InterPro" id="IPR009061">
    <property type="entry name" value="DNA-bd_dom_put_sf"/>
</dbReference>
<keyword evidence="5" id="KW-0479">Metal-binding</keyword>
<dbReference type="Pfam" id="PF17759">
    <property type="entry name" value="tRNA_synthFbeta"/>
    <property type="match status" value="1"/>
</dbReference>
<organism evidence="13 14">
    <name type="scientific">Lithocarpus litseifolius</name>
    <dbReference type="NCBI Taxonomy" id="425828"/>
    <lineage>
        <taxon>Eukaryota</taxon>
        <taxon>Viridiplantae</taxon>
        <taxon>Streptophyta</taxon>
        <taxon>Embryophyta</taxon>
        <taxon>Tracheophyta</taxon>
        <taxon>Spermatophyta</taxon>
        <taxon>Magnoliopsida</taxon>
        <taxon>eudicotyledons</taxon>
        <taxon>Gunneridae</taxon>
        <taxon>Pentapetalae</taxon>
        <taxon>rosids</taxon>
        <taxon>fabids</taxon>
        <taxon>Fagales</taxon>
        <taxon>Fagaceae</taxon>
        <taxon>Lithocarpus</taxon>
    </lineage>
</organism>
<evidence type="ECO:0000256" key="2">
    <source>
        <dbReference type="ARBA" id="ARBA00004123"/>
    </source>
</evidence>
<dbReference type="Gene3D" id="3.40.50.10890">
    <property type="match status" value="1"/>
</dbReference>
<dbReference type="PANTHER" id="PTHR46094">
    <property type="entry name" value="INTEGRATOR COMPLEX SUBUNIT 9"/>
    <property type="match status" value="1"/>
</dbReference>
<gene>
    <name evidence="13" type="ORF">SO802_015459</name>
</gene>
<keyword evidence="9" id="KW-0648">Protein biosynthesis</keyword>
<comment type="caution">
    <text evidence="13">The sequence shown here is derived from an EMBL/GenBank/DDBJ whole genome shotgun (WGS) entry which is preliminary data.</text>
</comment>
<keyword evidence="7" id="KW-0067">ATP-binding</keyword>
<dbReference type="EMBL" id="JAZDWU010000005">
    <property type="protein sequence ID" value="KAL0001678.1"/>
    <property type="molecule type" value="Genomic_DNA"/>
</dbReference>
<reference evidence="13 14" key="1">
    <citation type="submission" date="2024-01" db="EMBL/GenBank/DDBJ databases">
        <title>A telomere-to-telomere, gap-free genome of sweet tea (Lithocarpus litseifolius).</title>
        <authorList>
            <person name="Zhou J."/>
        </authorList>
    </citation>
    <scope>NUCLEOTIDE SEQUENCE [LARGE SCALE GENOMIC DNA]</scope>
    <source>
        <strain evidence="13">Zhou-2022a</strain>
        <tissue evidence="13">Leaf</tissue>
    </source>
</reference>
<dbReference type="SMART" id="SM00874">
    <property type="entry name" value="B5"/>
    <property type="match status" value="1"/>
</dbReference>
<keyword evidence="14" id="KW-1185">Reference proteome</keyword>
<sequence>MGGRAGGCYLIGKGLKGKQARLSTQHENGIQTYNDAKHYAISAKIPKRASTSGQRIINTSILFLKSYTMVTGLLNRMQLHTEKSLLDDNDSKITVSVPPTRSDVLHPCDVMEDVAIAYGFNSVKDIAIAKGYNMSKGRAVSLKPLRLEEFSHIIRLEMAMCGFTKVLSFILCSLNDNFAMLNHEDDKSTAVIIGNPRSSENEVPIYVISSIAEELLAYTNVIPEWLCKEWQEKSRLDTELALLPFKPMAMKVLQCSFLSGIKLQKVQPLLKILQPKIVLLPEDLRQRTRFTNANSFSVIHYSENASIHIPSLKDSSELEIATDLALQFQWRNLKHENMNVTRLKGELSVYHGKQRLLSGSEQAKSSKIRPLLHWGSHDLEKLLNILSNIGINGSVEQCMGNGESEKACIVHIHEPKKALIEIGTSTIISAGDENLASKIFEAIDKVLEGI</sequence>
<dbReference type="Gene3D" id="3.30.56.10">
    <property type="match status" value="1"/>
</dbReference>
<evidence type="ECO:0000256" key="4">
    <source>
        <dbReference type="ARBA" id="ARBA00022598"/>
    </source>
</evidence>
<proteinExistence type="predicted"/>
<accession>A0AAW2CVU2</accession>
<dbReference type="GO" id="GO:0005524">
    <property type="term" value="F:ATP binding"/>
    <property type="evidence" value="ECO:0007669"/>
    <property type="project" value="UniProtKB-KW"/>
</dbReference>
<name>A0AAW2CVU2_9ROSI</name>
<dbReference type="SUPFAM" id="SSF46955">
    <property type="entry name" value="Putative DNA-binding domain"/>
    <property type="match status" value="1"/>
</dbReference>
<dbReference type="InterPro" id="IPR041616">
    <property type="entry name" value="PheRS_beta_core"/>
</dbReference>
<feature type="domain" description="B5" evidence="12">
    <location>
        <begin position="44"/>
        <end position="125"/>
    </location>
</feature>
<evidence type="ECO:0000256" key="6">
    <source>
        <dbReference type="ARBA" id="ARBA00022741"/>
    </source>
</evidence>
<dbReference type="PROSITE" id="PS51483">
    <property type="entry name" value="B5"/>
    <property type="match status" value="1"/>
</dbReference>
<evidence type="ECO:0000256" key="3">
    <source>
        <dbReference type="ARBA" id="ARBA00012814"/>
    </source>
</evidence>
<evidence type="ECO:0000313" key="14">
    <source>
        <dbReference type="Proteomes" id="UP001459277"/>
    </source>
</evidence>
<evidence type="ECO:0000256" key="9">
    <source>
        <dbReference type="ARBA" id="ARBA00022917"/>
    </source>
</evidence>
<keyword evidence="8" id="KW-0460">Magnesium</keyword>
<evidence type="ECO:0000256" key="7">
    <source>
        <dbReference type="ARBA" id="ARBA00022840"/>
    </source>
</evidence>
<evidence type="ECO:0000256" key="1">
    <source>
        <dbReference type="ARBA" id="ARBA00001946"/>
    </source>
</evidence>
<dbReference type="Pfam" id="PF03484">
    <property type="entry name" value="B5"/>
    <property type="match status" value="1"/>
</dbReference>
<evidence type="ECO:0000256" key="11">
    <source>
        <dbReference type="ARBA" id="ARBA00023242"/>
    </source>
</evidence>
<dbReference type="GO" id="GO:0003723">
    <property type="term" value="F:RNA binding"/>
    <property type="evidence" value="ECO:0007669"/>
    <property type="project" value="InterPro"/>
</dbReference>
<dbReference type="InterPro" id="IPR027074">
    <property type="entry name" value="Integrator_9su"/>
</dbReference>
<keyword evidence="4" id="KW-0436">Ligase</keyword>
<comment type="cofactor">
    <cofactor evidence="1">
        <name>Mg(2+)</name>
        <dbReference type="ChEBI" id="CHEBI:18420"/>
    </cofactor>
</comment>
<dbReference type="GO" id="GO:0006432">
    <property type="term" value="P:phenylalanyl-tRNA aminoacylation"/>
    <property type="evidence" value="ECO:0007669"/>
    <property type="project" value="InterPro"/>
</dbReference>
<dbReference type="AlphaFoldDB" id="A0AAW2CVU2"/>
<evidence type="ECO:0000259" key="12">
    <source>
        <dbReference type="PROSITE" id="PS51483"/>
    </source>
</evidence>
<dbReference type="SUPFAM" id="SSF56281">
    <property type="entry name" value="Metallo-hydrolase/oxidoreductase"/>
    <property type="match status" value="1"/>
</dbReference>
<keyword evidence="10" id="KW-0030">Aminoacyl-tRNA synthetase</keyword>
<evidence type="ECO:0000256" key="8">
    <source>
        <dbReference type="ARBA" id="ARBA00022842"/>
    </source>
</evidence>
<dbReference type="GO" id="GO:0004826">
    <property type="term" value="F:phenylalanine-tRNA ligase activity"/>
    <property type="evidence" value="ECO:0007669"/>
    <property type="project" value="UniProtKB-EC"/>
</dbReference>
<dbReference type="EC" id="6.1.1.20" evidence="3"/>
<dbReference type="PANTHER" id="PTHR46094:SF1">
    <property type="entry name" value="INTEGRATOR COMPLEX SUBUNIT 9"/>
    <property type="match status" value="1"/>
</dbReference>
<dbReference type="InterPro" id="IPR005147">
    <property type="entry name" value="tRNA_synthase_B5-dom"/>
</dbReference>
<dbReference type="GO" id="GO:0000287">
    <property type="term" value="F:magnesium ion binding"/>
    <property type="evidence" value="ECO:0007669"/>
    <property type="project" value="InterPro"/>
</dbReference>
<dbReference type="Proteomes" id="UP001459277">
    <property type="component" value="Unassembled WGS sequence"/>
</dbReference>
<evidence type="ECO:0000256" key="5">
    <source>
        <dbReference type="ARBA" id="ARBA00022723"/>
    </source>
</evidence>
<protein>
    <recommendedName>
        <fullName evidence="3">phenylalanine--tRNA ligase</fullName>
        <ecNumber evidence="3">6.1.1.20</ecNumber>
    </recommendedName>
</protein>
<dbReference type="InterPro" id="IPR036866">
    <property type="entry name" value="RibonucZ/Hydroxyglut_hydro"/>
</dbReference>
<evidence type="ECO:0000256" key="10">
    <source>
        <dbReference type="ARBA" id="ARBA00023146"/>
    </source>
</evidence>
<keyword evidence="6" id="KW-0547">Nucleotide-binding</keyword>
<dbReference type="GO" id="GO:0034472">
    <property type="term" value="P:snRNA 3'-end processing"/>
    <property type="evidence" value="ECO:0007669"/>
    <property type="project" value="TreeGrafter"/>
</dbReference>
<comment type="subcellular location">
    <subcellularLocation>
        <location evidence="2">Nucleus</location>
    </subcellularLocation>
</comment>
<dbReference type="GO" id="GO:0032039">
    <property type="term" value="C:integrator complex"/>
    <property type="evidence" value="ECO:0007669"/>
    <property type="project" value="InterPro"/>
</dbReference>
<evidence type="ECO:0000313" key="13">
    <source>
        <dbReference type="EMBL" id="KAL0001678.1"/>
    </source>
</evidence>